<dbReference type="Proteomes" id="UP000828941">
    <property type="component" value="Chromosome 11"/>
</dbReference>
<protein>
    <submittedName>
        <fullName evidence="1">Uncharacterized protein</fullName>
    </submittedName>
</protein>
<keyword evidence="2" id="KW-1185">Reference proteome</keyword>
<name>A0ACB9LUM8_BAUVA</name>
<evidence type="ECO:0000313" key="2">
    <source>
        <dbReference type="Proteomes" id="UP000828941"/>
    </source>
</evidence>
<gene>
    <name evidence="1" type="ORF">L6164_027830</name>
</gene>
<dbReference type="EMBL" id="CM039436">
    <property type="protein sequence ID" value="KAI4314976.1"/>
    <property type="molecule type" value="Genomic_DNA"/>
</dbReference>
<comment type="caution">
    <text evidence="1">The sequence shown here is derived from an EMBL/GenBank/DDBJ whole genome shotgun (WGS) entry which is preliminary data.</text>
</comment>
<reference evidence="1 2" key="1">
    <citation type="journal article" date="2022" name="DNA Res.">
        <title>Chromosomal-level genome assembly of the orchid tree Bauhinia variegata (Leguminosae; Cercidoideae) supports the allotetraploid origin hypothesis of Bauhinia.</title>
        <authorList>
            <person name="Zhong Y."/>
            <person name="Chen Y."/>
            <person name="Zheng D."/>
            <person name="Pang J."/>
            <person name="Liu Y."/>
            <person name="Luo S."/>
            <person name="Meng S."/>
            <person name="Qian L."/>
            <person name="Wei D."/>
            <person name="Dai S."/>
            <person name="Zhou R."/>
        </authorList>
    </citation>
    <scope>NUCLEOTIDE SEQUENCE [LARGE SCALE GENOMIC DNA]</scope>
    <source>
        <strain evidence="1">BV-YZ2020</strain>
    </source>
</reference>
<proteinExistence type="predicted"/>
<evidence type="ECO:0000313" key="1">
    <source>
        <dbReference type="EMBL" id="KAI4314976.1"/>
    </source>
</evidence>
<sequence>MKSLQYISIRTQAVMIAVCLVTCCSSLKIGETCGSENKCDAGLKCDTCAANGNTRPRCIRLQPINPTSKMKGLPFNRYSWLTTHNSFALAGARSATGSYLVAPMNQEDTVTSQLNNGVRGFMLDMYDFQNEVWLCHSAQSQCYKFTAFLPAKDVLRDIQAFLEKNPSEIVTIFIEDYVTSSQGLTKVFQDSGLTKYMLPVSRMPKNGEDWPTVDDMVQNNQRLVVFTSKESKESSEGIAYQRRYVVENQYGDGGMKAGSCPNRAESSAMNTKSRSLVLVNYFREAPNRTQSCADNSVPLVNMINTCQEAAGKRWPNFIAVDYYMRNDGGGAPEAVDVANGHLTCGCGNIAYCKGNANFGECDVPPISPPPPAAATPPSPGGNQPASSASCRAANLLQSVGTIMVAITFLTWL</sequence>
<accession>A0ACB9LUM8</accession>
<organism evidence="1 2">
    <name type="scientific">Bauhinia variegata</name>
    <name type="common">Purple orchid tree</name>
    <name type="synonym">Phanera variegata</name>
    <dbReference type="NCBI Taxonomy" id="167791"/>
    <lineage>
        <taxon>Eukaryota</taxon>
        <taxon>Viridiplantae</taxon>
        <taxon>Streptophyta</taxon>
        <taxon>Embryophyta</taxon>
        <taxon>Tracheophyta</taxon>
        <taxon>Spermatophyta</taxon>
        <taxon>Magnoliopsida</taxon>
        <taxon>eudicotyledons</taxon>
        <taxon>Gunneridae</taxon>
        <taxon>Pentapetalae</taxon>
        <taxon>rosids</taxon>
        <taxon>fabids</taxon>
        <taxon>Fabales</taxon>
        <taxon>Fabaceae</taxon>
        <taxon>Cercidoideae</taxon>
        <taxon>Cercideae</taxon>
        <taxon>Bauhiniinae</taxon>
        <taxon>Bauhinia</taxon>
    </lineage>
</organism>